<proteinExistence type="predicted"/>
<accession>G9XD59</accession>
<gene>
    <name evidence="1" type="ORF">HMPREF9628_00298</name>
</gene>
<dbReference type="EMBL" id="AFZG01000030">
    <property type="protein sequence ID" value="EHL19064.1"/>
    <property type="molecule type" value="Genomic_DNA"/>
</dbReference>
<dbReference type="PROSITE" id="PS52050">
    <property type="entry name" value="WYL"/>
    <property type="match status" value="1"/>
</dbReference>
<evidence type="ECO:0000313" key="2">
    <source>
        <dbReference type="Proteomes" id="UP000003379"/>
    </source>
</evidence>
<evidence type="ECO:0000313" key="1">
    <source>
        <dbReference type="EMBL" id="EHL19064.1"/>
    </source>
</evidence>
<name>G9XD59_9FIRM</name>
<protein>
    <submittedName>
        <fullName evidence="1">Uncharacterized protein</fullName>
    </submittedName>
</protein>
<comment type="caution">
    <text evidence="1">The sequence shown here is derived from an EMBL/GenBank/DDBJ whole genome shotgun (WGS) entry which is preliminary data.</text>
</comment>
<reference evidence="1 2" key="1">
    <citation type="submission" date="2011-08" db="EMBL/GenBank/DDBJ databases">
        <title>The Genome Sequence of Eubacteriaceae bacterium CM5.</title>
        <authorList>
            <consortium name="The Broad Institute Genome Sequencing Platform"/>
            <person name="Earl A."/>
            <person name="Ward D."/>
            <person name="Feldgarden M."/>
            <person name="Gevers D."/>
            <person name="Sizova M."/>
            <person name="Hazen A."/>
            <person name="Epstein S."/>
            <person name="Young S.K."/>
            <person name="Zeng Q."/>
            <person name="Gargeya S."/>
            <person name="Fitzgerald M."/>
            <person name="Haas B."/>
            <person name="Abouelleil A."/>
            <person name="Alvarado L."/>
            <person name="Arachchi H.M."/>
            <person name="Berlin A."/>
            <person name="Brown A."/>
            <person name="Chapman S.B."/>
            <person name="Chen Z."/>
            <person name="Dunbar C."/>
            <person name="Freedman E."/>
            <person name="Gearin G."/>
            <person name="Gellesch M."/>
            <person name="Goldberg J."/>
            <person name="Griggs A."/>
            <person name="Gujja S."/>
            <person name="Heiman D."/>
            <person name="Howarth C."/>
            <person name="Larson L."/>
            <person name="Lui A."/>
            <person name="MacDonald P.J.P."/>
            <person name="Montmayeur A."/>
            <person name="Murphy C."/>
            <person name="Neiman D."/>
            <person name="Pearson M."/>
            <person name="Priest M."/>
            <person name="Roberts A."/>
            <person name="Saif S."/>
            <person name="Shea T."/>
            <person name="Shenoy N."/>
            <person name="Sisk P."/>
            <person name="Stolte C."/>
            <person name="Sykes S."/>
            <person name="Wortman J."/>
            <person name="Nusbaum C."/>
            <person name="Birren B."/>
        </authorList>
    </citation>
    <scope>NUCLEOTIDE SEQUENCE [LARGE SCALE GENOMIC DNA]</scope>
    <source>
        <strain evidence="1 2">CM5</strain>
    </source>
</reference>
<dbReference type="RefSeq" id="WP_009528576.1">
    <property type="nucleotide sequence ID" value="NZ_JH414597.1"/>
</dbReference>
<dbReference type="HOGENOM" id="CLU_054548_0_0_9"/>
<organism evidence="1 2">
    <name type="scientific">Peptoanaerobacter stomatis</name>
    <dbReference type="NCBI Taxonomy" id="796937"/>
    <lineage>
        <taxon>Bacteria</taxon>
        <taxon>Bacillati</taxon>
        <taxon>Bacillota</taxon>
        <taxon>Clostridia</taxon>
        <taxon>Peptostreptococcales</taxon>
        <taxon>Filifactoraceae</taxon>
        <taxon>Peptoanaerobacter</taxon>
    </lineage>
</organism>
<sequence length="435" mass="52217">MCGVNKYGKNKKYGFKHFISKYDNKLRNLLRVIYLYGCYHKEDTDKLDIYYREYENNIRRLRFFINYDELKDIRVGKKLYNYFSYDMFDNTENCLVDTYRLKAFSKNDINMFFLIQQLLNEHREGLSHRDILDKYFSECGVYADDKTLILKLKDMIEYGYLKKEGRLYKIKDDFLAEFNNDEIISIFNYVEFYKNAALAFTPYYFLVDTLNMYLKYERNCPYTYGDIFVFKHLSFVRTMEDDVIYKIIQAMSEKKMLNILYEDENLKVIPLNIVTEYYYGRHYLLGIYDMENMKAKMFRMDKIDKIGIFGSYNIEDDVMDKFKSVIHNAWCVSIVNNTGVESEDNKPVEVVADFVFSDKDKYLISRFFSEKNNGSIKQISKNHYVYKISVTDPNEMIPWLRSYAGVAVVRKSKYHDLYEKLNDNCKEALQRYGVI</sequence>
<dbReference type="AlphaFoldDB" id="G9XD59"/>
<dbReference type="Proteomes" id="UP000003379">
    <property type="component" value="Unassembled WGS sequence"/>
</dbReference>